<organism evidence="3 4">
    <name type="scientific">Meloidogyne hapla</name>
    <name type="common">Root-knot nematode worm</name>
    <dbReference type="NCBI Taxonomy" id="6305"/>
    <lineage>
        <taxon>Eukaryota</taxon>
        <taxon>Metazoa</taxon>
        <taxon>Ecdysozoa</taxon>
        <taxon>Nematoda</taxon>
        <taxon>Chromadorea</taxon>
        <taxon>Rhabditida</taxon>
        <taxon>Tylenchina</taxon>
        <taxon>Tylenchomorpha</taxon>
        <taxon>Tylenchoidea</taxon>
        <taxon>Meloidogynidae</taxon>
        <taxon>Meloidogyninae</taxon>
        <taxon>Meloidogyne</taxon>
    </lineage>
</organism>
<dbReference type="AlphaFoldDB" id="A0A1I8BEP8"/>
<feature type="compositionally biased region" description="Basic and acidic residues" evidence="1">
    <location>
        <begin position="100"/>
        <end position="113"/>
    </location>
</feature>
<keyword evidence="3" id="KW-1185">Reference proteome</keyword>
<name>A0A1I8BEP8_MELHA</name>
<feature type="chain" id="PRO_5009315733" evidence="2">
    <location>
        <begin position="22"/>
        <end position="147"/>
    </location>
</feature>
<proteinExistence type="predicted"/>
<feature type="compositionally biased region" description="Basic and acidic residues" evidence="1">
    <location>
        <begin position="81"/>
        <end position="91"/>
    </location>
</feature>
<evidence type="ECO:0000256" key="2">
    <source>
        <dbReference type="SAM" id="SignalP"/>
    </source>
</evidence>
<feature type="region of interest" description="Disordered" evidence="1">
    <location>
        <begin position="38"/>
        <end position="127"/>
    </location>
</feature>
<keyword evidence="2" id="KW-0732">Signal</keyword>
<accession>A0A1I8BEP8</accession>
<feature type="signal peptide" evidence="2">
    <location>
        <begin position="1"/>
        <end position="21"/>
    </location>
</feature>
<dbReference type="Proteomes" id="UP000095281">
    <property type="component" value="Unplaced"/>
</dbReference>
<protein>
    <submittedName>
        <fullName evidence="4">Secreted protein</fullName>
    </submittedName>
</protein>
<reference evidence="4" key="1">
    <citation type="submission" date="2016-11" db="UniProtKB">
        <authorList>
            <consortium name="WormBaseParasite"/>
        </authorList>
    </citation>
    <scope>IDENTIFICATION</scope>
</reference>
<evidence type="ECO:0000313" key="4">
    <source>
        <dbReference type="WBParaSite" id="MhA1_Contig210.frz3.gene29"/>
    </source>
</evidence>
<evidence type="ECO:0000313" key="3">
    <source>
        <dbReference type="Proteomes" id="UP000095281"/>
    </source>
</evidence>
<evidence type="ECO:0000256" key="1">
    <source>
        <dbReference type="SAM" id="MobiDB-lite"/>
    </source>
</evidence>
<dbReference type="WBParaSite" id="MhA1_Contig210.frz3.gene29">
    <property type="protein sequence ID" value="MhA1_Contig210.frz3.gene29"/>
    <property type="gene ID" value="MhA1_Contig210.frz3.gene29"/>
</dbReference>
<sequence length="147" mass="16430">MALFVMHCVLSFIYCVNFVSSMLPGSLETIPEEFRRVEHPGPQHRVSISGRGSNVLRRRPISHEIEGEPSSRQNQGAESRIGADSRTSENRQRRRRQRHQEHSNPETQSHRDTPSSAPRSHGGTPPDYARVNEASVCGCGSNSCIIL</sequence>